<dbReference type="AlphaFoldDB" id="A5FU19"/>
<sequence>MDIFDRPELTEPPRRLFAALERASASFARLDQALTMHPLSSAFLFRFRLDAVRRQAGADGQLIEPWHLAALLEGVRLRMDPYLRRPSGSVG</sequence>
<gene>
    <name evidence="1" type="ordered locus">Acry_3500</name>
</gene>
<protein>
    <submittedName>
        <fullName evidence="1">Uncharacterized protein</fullName>
    </submittedName>
</protein>
<keyword evidence="2" id="KW-1185">Reference proteome</keyword>
<organism evidence="1 2">
    <name type="scientific">Acidiphilium cryptum (strain JF-5)</name>
    <dbReference type="NCBI Taxonomy" id="349163"/>
    <lineage>
        <taxon>Bacteria</taxon>
        <taxon>Pseudomonadati</taxon>
        <taxon>Pseudomonadota</taxon>
        <taxon>Alphaproteobacteria</taxon>
        <taxon>Acetobacterales</taxon>
        <taxon>Acidocellaceae</taxon>
        <taxon>Acidiphilium</taxon>
    </lineage>
</organism>
<dbReference type="EMBL" id="CP000691">
    <property type="protein sequence ID" value="ABQ29101.1"/>
    <property type="molecule type" value="Genomic_DNA"/>
</dbReference>
<name>A5FU19_ACICJ</name>
<keyword evidence="1" id="KW-0614">Plasmid</keyword>
<accession>A5FU19</accession>
<reference evidence="1 2" key="1">
    <citation type="submission" date="2007-05" db="EMBL/GenBank/DDBJ databases">
        <title>Complete sequence of plasmid3 pACRY03 of Acidiphilium cryptum JF-5.</title>
        <authorList>
            <consortium name="US DOE Joint Genome Institute"/>
            <person name="Copeland A."/>
            <person name="Lucas S."/>
            <person name="Lapidus A."/>
            <person name="Barry K."/>
            <person name="Detter J.C."/>
            <person name="Glavina del Rio T."/>
            <person name="Hammon N."/>
            <person name="Israni S."/>
            <person name="Dalin E."/>
            <person name="Tice H."/>
            <person name="Pitluck S."/>
            <person name="Sims D."/>
            <person name="Brettin T."/>
            <person name="Bruce D."/>
            <person name="Han C."/>
            <person name="Schmutz J."/>
            <person name="Larimer F."/>
            <person name="Land M."/>
            <person name="Hauser L."/>
            <person name="Kyrpides N."/>
            <person name="Kim E."/>
            <person name="Magnuson T."/>
            <person name="Richardson P."/>
        </authorList>
    </citation>
    <scope>NUCLEOTIDE SEQUENCE [LARGE SCALE GENOMIC DNA]</scope>
    <source>
        <strain evidence="2">JF-5</strain>
        <plasmid evidence="2">Plasmid pACRY03</plasmid>
    </source>
</reference>
<evidence type="ECO:0000313" key="1">
    <source>
        <dbReference type="EMBL" id="ABQ29101.1"/>
    </source>
</evidence>
<dbReference type="HOGENOM" id="CLU_2420279_0_0_5"/>
<proteinExistence type="predicted"/>
<geneLocation type="plasmid" evidence="1 2">
    <name>pACRY03</name>
</geneLocation>
<evidence type="ECO:0000313" key="2">
    <source>
        <dbReference type="Proteomes" id="UP000000245"/>
    </source>
</evidence>
<dbReference type="KEGG" id="acr:Acry_3500"/>
<dbReference type="Proteomes" id="UP000000245">
    <property type="component" value="Plasmid pACRY03"/>
</dbReference>